<feature type="region of interest" description="Disordered" evidence="1">
    <location>
        <begin position="605"/>
        <end position="630"/>
    </location>
</feature>
<dbReference type="InterPro" id="IPR027417">
    <property type="entry name" value="P-loop_NTPase"/>
</dbReference>
<protein>
    <submittedName>
        <fullName evidence="4">Uncharacterized protein LOC125178971</fullName>
    </submittedName>
</protein>
<gene>
    <name evidence="4" type="primary">LOC125178971</name>
</gene>
<keyword evidence="3" id="KW-1185">Reference proteome</keyword>
<dbReference type="Gene3D" id="3.40.50.300">
    <property type="entry name" value="P-loop containing nucleotide triphosphate hydrolases"/>
    <property type="match status" value="1"/>
</dbReference>
<dbReference type="RefSeq" id="XP_047739910.1">
    <property type="nucleotide sequence ID" value="XM_047883954.1"/>
</dbReference>
<accession>A0A979FRY6</accession>
<organism evidence="3 4">
    <name type="scientific">Hyalella azteca</name>
    <name type="common">Amphipod</name>
    <dbReference type="NCBI Taxonomy" id="294128"/>
    <lineage>
        <taxon>Eukaryota</taxon>
        <taxon>Metazoa</taxon>
        <taxon>Ecdysozoa</taxon>
        <taxon>Arthropoda</taxon>
        <taxon>Crustacea</taxon>
        <taxon>Multicrustacea</taxon>
        <taxon>Malacostraca</taxon>
        <taxon>Eumalacostraca</taxon>
        <taxon>Peracarida</taxon>
        <taxon>Amphipoda</taxon>
        <taxon>Senticaudata</taxon>
        <taxon>Talitrida</taxon>
        <taxon>Talitroidea</taxon>
        <taxon>Hyalellidae</taxon>
        <taxon>Hyalella</taxon>
    </lineage>
</organism>
<dbReference type="GeneID" id="125178971"/>
<dbReference type="KEGG" id="hazt:125178971"/>
<dbReference type="InterPro" id="IPR007111">
    <property type="entry name" value="NACHT_NTPase"/>
</dbReference>
<feature type="domain" description="NACHT" evidence="2">
    <location>
        <begin position="260"/>
        <end position="382"/>
    </location>
</feature>
<dbReference type="Pfam" id="PF05729">
    <property type="entry name" value="NACHT"/>
    <property type="match status" value="1"/>
</dbReference>
<dbReference type="Proteomes" id="UP000694843">
    <property type="component" value="Unplaced"/>
</dbReference>
<dbReference type="PANTHER" id="PTHR46312:SF2">
    <property type="entry name" value="NUCLEOTIDE-BINDING OLIGOMERIZATION DOMAIN-CONTAINING PROTEIN 2-LIKE"/>
    <property type="match status" value="1"/>
</dbReference>
<feature type="compositionally biased region" description="Polar residues" evidence="1">
    <location>
        <begin position="608"/>
        <end position="618"/>
    </location>
</feature>
<proteinExistence type="predicted"/>
<reference evidence="4" key="1">
    <citation type="submission" date="2025-08" db="UniProtKB">
        <authorList>
            <consortium name="RefSeq"/>
        </authorList>
    </citation>
    <scope>IDENTIFICATION</scope>
    <source>
        <tissue evidence="4">Whole organism</tissue>
    </source>
</reference>
<dbReference type="SUPFAM" id="SSF52540">
    <property type="entry name" value="P-loop containing nucleoside triphosphate hydrolases"/>
    <property type="match status" value="1"/>
</dbReference>
<evidence type="ECO:0000313" key="3">
    <source>
        <dbReference type="Proteomes" id="UP000694843"/>
    </source>
</evidence>
<dbReference type="OrthoDB" id="6343950at2759"/>
<evidence type="ECO:0000256" key="1">
    <source>
        <dbReference type="SAM" id="MobiDB-lite"/>
    </source>
</evidence>
<dbReference type="AlphaFoldDB" id="A0A979FRY6"/>
<sequence>MASSKPTTSASSTPTSSASTIAIATDSKSCFQEMEIISKNKHGIFTLCPKYTRRLIDIECKDKKVTESYMSYMDKHQIKHSHKAFKAVMTPENLDMTELFSLFQCLFEVKKDGRDTSEMLKKVRKVKDIRNDVTHNGKALKDATTCKKIEEKLLQMIQEAGKFYSLSSTDIRAMEDDLQQEIHRGLPPGVRNMEYYCYCILNEGKEVAKVRFQNFTTEDLPLAAGLVERTEVFHPPEVTLQDKDDQALPLQNLFDSSNESIVILSGVVGAGKTTLLKYITQEFWGLKSNVPNYLKGFETLVYIECRDRNTNNLQQIVRNHFGRVCTDIGETNVLKALMHLRVLILVDGFDEANENSKRVIGDLLKRTWHSESRILITTRPQAVEKFKSFVARNVSKISGYKIAPLSDLDEQLKFIERYERILTKDPADVGAMQERFSKLDPQLRRSFTEPISLLHFCSIFKTSPEKILRWKSFNDVSRDILQLQKTIVKEKLCDIIVANKDVLIDDLFMVTGKLALEFLACNQITFNEDELRRFKQQCNRTIKSHGANEFDCDVLLSAILRMKKTLSGNMAGTYSFAHKSLQEIIAAHYVTGRLVYTDEPISKIVGDTSPSNPRTATRQKTEKSKKPMQQGTRIAVPVVKNNLDKFVEVLEYVIQNLSSSNPPQFRIHWPELRDAITSAGVVKGRDWQPLLLRNPDETELAKHAAKITIAETKDWNVHSANDATAISLMLPYETPLLINIRLPSAVLRTAQQSWSEIAHIHRGELKLDFLVEFYITPENCDDLLECLRGSRCQLSELKSSISSAAAVAVVASVSTAATELHVALTAPLNLEALQGKYKRLNVEIRPMEAAWAQASSQAQSPRLPAQPPPELVLLFVDPGSCIETVAGVIRAIAPVGKTCQLSELKSSISSAAAVAVVASVSTAATELHVALTAPLNLEALQGKYKRLNVEIRPMEAAWAQASSQAQSPRLPAQPPPELVLLFVDPGSCIETVAGVIRAIAPVGKTFGKIMMPGCGLQENEIWKLMEQLHSAGIRSCSGGHTRYIKNALGDVVLNIGDDLIDPTRTETVVRQVIADVRAVKPGDFEDQWPEVQRRMEEVGATALHWRLVLLTRPYEAKIALFAAVKCLGEDGQFEIRRSKISDLAGQN</sequence>
<dbReference type="PROSITE" id="PS50837">
    <property type="entry name" value="NACHT"/>
    <property type="match status" value="1"/>
</dbReference>
<evidence type="ECO:0000313" key="4">
    <source>
        <dbReference type="RefSeq" id="XP_047739910.1"/>
    </source>
</evidence>
<evidence type="ECO:0000259" key="2">
    <source>
        <dbReference type="PROSITE" id="PS50837"/>
    </source>
</evidence>
<name>A0A979FRY6_HYAAZ</name>
<dbReference type="PANTHER" id="PTHR46312">
    <property type="entry name" value="NACHT DOMAIN-CONTAINING PROTEIN"/>
    <property type="match status" value="1"/>
</dbReference>